<reference evidence="2" key="1">
    <citation type="submission" date="2017-06" db="EMBL/GenBank/DDBJ databases">
        <title>Genome analysis of Fimbriiglobus ruber SP5, the first member of the order Planctomycetales with confirmed chitinolytic capability.</title>
        <authorList>
            <person name="Ravin N.V."/>
            <person name="Rakitin A.L."/>
            <person name="Ivanova A.A."/>
            <person name="Beletsky A.V."/>
            <person name="Kulichevskaya I.S."/>
            <person name="Mardanov A.V."/>
            <person name="Dedysh S.N."/>
        </authorList>
    </citation>
    <scope>NUCLEOTIDE SEQUENCE [LARGE SCALE GENOMIC DNA]</scope>
    <source>
        <strain evidence="2">SP5</strain>
    </source>
</reference>
<dbReference type="Proteomes" id="UP000214646">
    <property type="component" value="Unassembled WGS sequence"/>
</dbReference>
<comment type="caution">
    <text evidence="1">The sequence shown here is derived from an EMBL/GenBank/DDBJ whole genome shotgun (WGS) entry which is preliminary data.</text>
</comment>
<evidence type="ECO:0000313" key="1">
    <source>
        <dbReference type="EMBL" id="OWK45430.1"/>
    </source>
</evidence>
<dbReference type="AlphaFoldDB" id="A0A225DV80"/>
<sequence>MNALQPPTDLVTFLATGRKLKYDPTGCKAGVVTLVPLPT</sequence>
<accession>A0A225DV80</accession>
<gene>
    <name evidence="1" type="ORF">FRUB_01761</name>
</gene>
<proteinExistence type="predicted"/>
<evidence type="ECO:0000313" key="2">
    <source>
        <dbReference type="Proteomes" id="UP000214646"/>
    </source>
</evidence>
<dbReference type="EMBL" id="NIDE01000002">
    <property type="protein sequence ID" value="OWK45430.1"/>
    <property type="molecule type" value="Genomic_DNA"/>
</dbReference>
<name>A0A225DV80_9BACT</name>
<organism evidence="1 2">
    <name type="scientific">Fimbriiglobus ruber</name>
    <dbReference type="NCBI Taxonomy" id="1908690"/>
    <lineage>
        <taxon>Bacteria</taxon>
        <taxon>Pseudomonadati</taxon>
        <taxon>Planctomycetota</taxon>
        <taxon>Planctomycetia</taxon>
        <taxon>Gemmatales</taxon>
        <taxon>Gemmataceae</taxon>
        <taxon>Fimbriiglobus</taxon>
    </lineage>
</organism>
<protein>
    <submittedName>
        <fullName evidence="1">Uncharacterized protein</fullName>
    </submittedName>
</protein>
<keyword evidence="2" id="KW-1185">Reference proteome</keyword>